<dbReference type="RefSeq" id="XP_004365493.1">
    <property type="nucleotide sequence ID" value="XM_004365436.1"/>
</dbReference>
<feature type="region of interest" description="Disordered" evidence="1">
    <location>
        <begin position="113"/>
        <end position="156"/>
    </location>
</feature>
<protein>
    <submittedName>
        <fullName evidence="2">Uncharacterized protein</fullName>
    </submittedName>
</protein>
<feature type="compositionally biased region" description="Basic residues" evidence="1">
    <location>
        <begin position="123"/>
        <end position="133"/>
    </location>
</feature>
<keyword evidence="3" id="KW-1185">Reference proteome</keyword>
<feature type="compositionally biased region" description="Polar residues" evidence="1">
    <location>
        <begin position="23"/>
        <end position="43"/>
    </location>
</feature>
<dbReference type="InParanoid" id="A0A0D2WHI0"/>
<evidence type="ECO:0000313" key="3">
    <source>
        <dbReference type="Proteomes" id="UP000008743"/>
    </source>
</evidence>
<evidence type="ECO:0000313" key="2">
    <source>
        <dbReference type="EMBL" id="KJE89070.1"/>
    </source>
</evidence>
<dbReference type="AlphaFoldDB" id="A0A0D2WHI0"/>
<dbReference type="Proteomes" id="UP000008743">
    <property type="component" value="Unassembled WGS sequence"/>
</dbReference>
<organism evidence="2 3">
    <name type="scientific">Capsaspora owczarzaki (strain ATCC 30864)</name>
    <dbReference type="NCBI Taxonomy" id="595528"/>
    <lineage>
        <taxon>Eukaryota</taxon>
        <taxon>Filasterea</taxon>
        <taxon>Capsaspora</taxon>
    </lineage>
</organism>
<sequence length="156" mass="16888">MASAASSEADKMDLYGDLEAPAQPSSSTASVGEATAATSSSSKLEYGMETYAEVYNRAEAAQRALEELRARFTVVESENKKLAQQNTALKKNISCLFNTAKAELKRQTLQLDQQQKDLDAHRQRQLAQRHRAPTHPPAATSGASSSIPPQEGARHS</sequence>
<reference evidence="3" key="1">
    <citation type="submission" date="2011-02" db="EMBL/GenBank/DDBJ databases">
        <title>The Genome Sequence of Capsaspora owczarzaki ATCC 30864.</title>
        <authorList>
            <person name="Russ C."/>
            <person name="Cuomo C."/>
            <person name="Burger G."/>
            <person name="Gray M.W."/>
            <person name="Holland P.W.H."/>
            <person name="King N."/>
            <person name="Lang F.B.F."/>
            <person name="Roger A.J."/>
            <person name="Ruiz-Trillo I."/>
            <person name="Young S.K."/>
            <person name="Zeng Q."/>
            <person name="Gargeya S."/>
            <person name="Alvarado L."/>
            <person name="Berlin A."/>
            <person name="Chapman S.B."/>
            <person name="Chen Z."/>
            <person name="Freedman E."/>
            <person name="Gellesch M."/>
            <person name="Goldberg J."/>
            <person name="Griggs A."/>
            <person name="Gujja S."/>
            <person name="Heilman E."/>
            <person name="Heiman D."/>
            <person name="Howarth C."/>
            <person name="Mehta T."/>
            <person name="Neiman D."/>
            <person name="Pearson M."/>
            <person name="Roberts A."/>
            <person name="Saif S."/>
            <person name="Shea T."/>
            <person name="Shenoy N."/>
            <person name="Sisk P."/>
            <person name="Stolte C."/>
            <person name="Sykes S."/>
            <person name="White J."/>
            <person name="Yandava C."/>
            <person name="Haas B."/>
            <person name="Nusbaum C."/>
            <person name="Birren B."/>
        </authorList>
    </citation>
    <scope>NUCLEOTIDE SEQUENCE</scope>
    <source>
        <strain evidence="3">ATCC 30864</strain>
    </source>
</reference>
<gene>
    <name evidence="2" type="ORF">CAOG_000622</name>
</gene>
<feature type="region of interest" description="Disordered" evidence="1">
    <location>
        <begin position="1"/>
        <end position="43"/>
    </location>
</feature>
<dbReference type="EMBL" id="KE346360">
    <property type="protein sequence ID" value="KJE89070.1"/>
    <property type="molecule type" value="Genomic_DNA"/>
</dbReference>
<proteinExistence type="predicted"/>
<name>A0A0D2WHI0_CAPO3</name>
<evidence type="ECO:0000256" key="1">
    <source>
        <dbReference type="SAM" id="MobiDB-lite"/>
    </source>
</evidence>
<accession>A0A0D2WHI0</accession>